<reference evidence="2" key="1">
    <citation type="journal article" date="2020" name="Fungal Divers.">
        <title>Resolving the Mortierellaceae phylogeny through synthesis of multi-gene phylogenetics and phylogenomics.</title>
        <authorList>
            <person name="Vandepol N."/>
            <person name="Liber J."/>
            <person name="Desiro A."/>
            <person name="Na H."/>
            <person name="Kennedy M."/>
            <person name="Barry K."/>
            <person name="Grigoriev I.V."/>
            <person name="Miller A.N."/>
            <person name="O'Donnell K."/>
            <person name="Stajich J.E."/>
            <person name="Bonito G."/>
        </authorList>
    </citation>
    <scope>NUCLEOTIDE SEQUENCE</scope>
    <source>
        <strain evidence="2">KOD1015</strain>
    </source>
</reference>
<evidence type="ECO:0000313" key="2">
    <source>
        <dbReference type="EMBL" id="KAF9579664.1"/>
    </source>
</evidence>
<sequence>MPKRANDSFENNPRKLHSPKSVNIIVDATTSTPSPFTHHHSARIASDAVLQIPELVEGIGRYLCTKDVLALIRTNRFWNMAWIPFLYPSQTIQCYRKSSPSLIIEKYGQHIRTMDLSKCKARDILHLLDYTPHLVGLSIGACSLSFKELEPILISAAPKLRTFHFQVFSGPSDYSTKALALAAHLTNLEELSWQDQLSKIHVKDIMTVLQSCRRLRSLALHDMVLVEETPEPEPKEATEPDQDQERDTWTNTTLETLELSGVQRGMLNLEKASSADDTHSCFGQLFGRIPKISTIHFKGSDGLSPLDWDYIFRKCSLVRHVTIQIRSLFQIASPGAMEAINRYCSNVKTLQYNSNSPSSDHLFAQLVGRNSELQTISVESSNFGDLAIKNLLPRPLKDNPSRPIPNAFRNEFLTELNLRHCVHVTDQGARLLLEKCSRLCYLYLRGSNAGSIELFESSQSWACVATLCKLSIDLHPRNYVLRYNSLRIIEGDHLSIPVQYQPAEEATIRKKLAALVALKELHLSGRALTSGIVSDLPDSGLDLISLGYMAYGFLRRPSNMDLQPFQKWSRSPVQVRSSVYGKINVVVLRRRPPEY</sequence>
<dbReference type="EMBL" id="JAABOA010002589">
    <property type="protein sequence ID" value="KAF9579664.1"/>
    <property type="molecule type" value="Genomic_DNA"/>
</dbReference>
<dbReference type="InterPro" id="IPR032675">
    <property type="entry name" value="LRR_dom_sf"/>
</dbReference>
<protein>
    <recommendedName>
        <fullName evidence="4">F-box domain-containing protein</fullName>
    </recommendedName>
</protein>
<dbReference type="OrthoDB" id="2327632at2759"/>
<accession>A0A9P6FQS4</accession>
<dbReference type="Proteomes" id="UP000780801">
    <property type="component" value="Unassembled WGS sequence"/>
</dbReference>
<keyword evidence="3" id="KW-1185">Reference proteome</keyword>
<gene>
    <name evidence="2" type="ORF">BGW38_003983</name>
</gene>
<proteinExistence type="predicted"/>
<dbReference type="AlphaFoldDB" id="A0A9P6FQS4"/>
<feature type="region of interest" description="Disordered" evidence="1">
    <location>
        <begin position="227"/>
        <end position="248"/>
    </location>
</feature>
<evidence type="ECO:0000256" key="1">
    <source>
        <dbReference type="SAM" id="MobiDB-lite"/>
    </source>
</evidence>
<dbReference type="Gene3D" id="3.80.10.10">
    <property type="entry name" value="Ribonuclease Inhibitor"/>
    <property type="match status" value="1"/>
</dbReference>
<feature type="compositionally biased region" description="Basic and acidic residues" evidence="1">
    <location>
        <begin position="232"/>
        <end position="248"/>
    </location>
</feature>
<evidence type="ECO:0000313" key="3">
    <source>
        <dbReference type="Proteomes" id="UP000780801"/>
    </source>
</evidence>
<dbReference type="SUPFAM" id="SSF52047">
    <property type="entry name" value="RNI-like"/>
    <property type="match status" value="1"/>
</dbReference>
<organism evidence="2 3">
    <name type="scientific">Lunasporangiospora selenospora</name>
    <dbReference type="NCBI Taxonomy" id="979761"/>
    <lineage>
        <taxon>Eukaryota</taxon>
        <taxon>Fungi</taxon>
        <taxon>Fungi incertae sedis</taxon>
        <taxon>Mucoromycota</taxon>
        <taxon>Mortierellomycotina</taxon>
        <taxon>Mortierellomycetes</taxon>
        <taxon>Mortierellales</taxon>
        <taxon>Mortierellaceae</taxon>
        <taxon>Lunasporangiospora</taxon>
    </lineage>
</organism>
<evidence type="ECO:0008006" key="4">
    <source>
        <dbReference type="Google" id="ProtNLM"/>
    </source>
</evidence>
<comment type="caution">
    <text evidence="2">The sequence shown here is derived from an EMBL/GenBank/DDBJ whole genome shotgun (WGS) entry which is preliminary data.</text>
</comment>
<name>A0A9P6FQS4_9FUNG</name>